<keyword evidence="6" id="KW-1185">Reference proteome</keyword>
<evidence type="ECO:0000313" key="5">
    <source>
        <dbReference type="EMBL" id="TDE36132.1"/>
    </source>
</evidence>
<evidence type="ECO:0000256" key="2">
    <source>
        <dbReference type="ARBA" id="ARBA00022723"/>
    </source>
</evidence>
<evidence type="ECO:0000259" key="4">
    <source>
        <dbReference type="Pfam" id="PF03328"/>
    </source>
</evidence>
<dbReference type="Gene3D" id="3.20.20.60">
    <property type="entry name" value="Phosphoenolpyruvate-binding domains"/>
    <property type="match status" value="1"/>
</dbReference>
<keyword evidence="3" id="KW-0460">Magnesium</keyword>
<dbReference type="PANTHER" id="PTHR32308">
    <property type="entry name" value="LYASE BETA SUBUNIT, PUTATIVE (AFU_ORTHOLOGUE AFUA_4G13030)-RELATED"/>
    <property type="match status" value="1"/>
</dbReference>
<feature type="domain" description="HpcH/HpaI aldolase/citrate lyase" evidence="4">
    <location>
        <begin position="22"/>
        <end position="100"/>
    </location>
</feature>
<proteinExistence type="predicted"/>
<keyword evidence="2" id="KW-0479">Metal-binding</keyword>
<reference evidence="5 6" key="1">
    <citation type="submission" date="2019-03" db="EMBL/GenBank/DDBJ databases">
        <title>Draft genome sequences of novel Actinobacteria.</title>
        <authorList>
            <person name="Sahin N."/>
            <person name="Ay H."/>
            <person name="Saygin H."/>
        </authorList>
    </citation>
    <scope>NUCLEOTIDE SEQUENCE [LARGE SCALE GENOMIC DNA]</scope>
    <source>
        <strain evidence="5 6">6K102</strain>
    </source>
</reference>
<sequence>MLGRGRFGLSDPQAVPGRPRRAARMFAKAEAAGADAAVLDDAVPPARKSTARAEVAEAVATTAGDMALFVRINPLDGWAGAEDLRAVAHPRLAGVVLPRLRAFAGQNRARRKKGLARGPMIG</sequence>
<organism evidence="5 6">
    <name type="scientific">Nonomuraea mesophila</name>
    <dbReference type="NCBI Taxonomy" id="2530382"/>
    <lineage>
        <taxon>Bacteria</taxon>
        <taxon>Bacillati</taxon>
        <taxon>Actinomycetota</taxon>
        <taxon>Actinomycetes</taxon>
        <taxon>Streptosporangiales</taxon>
        <taxon>Streptosporangiaceae</taxon>
        <taxon>Nonomuraea</taxon>
    </lineage>
</organism>
<dbReference type="GO" id="GO:0006107">
    <property type="term" value="P:oxaloacetate metabolic process"/>
    <property type="evidence" value="ECO:0007669"/>
    <property type="project" value="TreeGrafter"/>
</dbReference>
<evidence type="ECO:0000256" key="3">
    <source>
        <dbReference type="ARBA" id="ARBA00022842"/>
    </source>
</evidence>
<evidence type="ECO:0000313" key="6">
    <source>
        <dbReference type="Proteomes" id="UP000295136"/>
    </source>
</evidence>
<dbReference type="RefSeq" id="WP_132637516.1">
    <property type="nucleotide sequence ID" value="NZ_SMLD01000135.1"/>
</dbReference>
<dbReference type="GO" id="GO:0003824">
    <property type="term" value="F:catalytic activity"/>
    <property type="evidence" value="ECO:0007669"/>
    <property type="project" value="InterPro"/>
</dbReference>
<name>A0A4R5ENF9_9ACTN</name>
<protein>
    <recommendedName>
        <fullName evidence="4">HpcH/HpaI aldolase/citrate lyase domain-containing protein</fullName>
    </recommendedName>
</protein>
<evidence type="ECO:0000256" key="1">
    <source>
        <dbReference type="ARBA" id="ARBA00001946"/>
    </source>
</evidence>
<dbReference type="Pfam" id="PF03328">
    <property type="entry name" value="HpcH_HpaI"/>
    <property type="match status" value="1"/>
</dbReference>
<dbReference type="InterPro" id="IPR005000">
    <property type="entry name" value="Aldolase/citrate-lyase_domain"/>
</dbReference>
<dbReference type="PANTHER" id="PTHR32308:SF0">
    <property type="entry name" value="HPCH_HPAI ALDOLASE_CITRATE LYASE DOMAIN-CONTAINING PROTEIN"/>
    <property type="match status" value="1"/>
</dbReference>
<accession>A0A4R5ENF9</accession>
<dbReference type="InterPro" id="IPR040442">
    <property type="entry name" value="Pyrv_kinase-like_dom_sf"/>
</dbReference>
<dbReference type="GO" id="GO:0000287">
    <property type="term" value="F:magnesium ion binding"/>
    <property type="evidence" value="ECO:0007669"/>
    <property type="project" value="TreeGrafter"/>
</dbReference>
<dbReference type="InterPro" id="IPR015813">
    <property type="entry name" value="Pyrv/PenolPyrv_kinase-like_dom"/>
</dbReference>
<dbReference type="SUPFAM" id="SSF51621">
    <property type="entry name" value="Phosphoenolpyruvate/pyruvate domain"/>
    <property type="match status" value="1"/>
</dbReference>
<dbReference type="Proteomes" id="UP000295136">
    <property type="component" value="Unassembled WGS sequence"/>
</dbReference>
<dbReference type="EMBL" id="SMLD01000135">
    <property type="protein sequence ID" value="TDE36132.1"/>
    <property type="molecule type" value="Genomic_DNA"/>
</dbReference>
<dbReference type="AlphaFoldDB" id="A0A4R5ENF9"/>
<gene>
    <name evidence="5" type="ORF">E1295_35490</name>
</gene>
<comment type="cofactor">
    <cofactor evidence="1">
        <name>Mg(2+)</name>
        <dbReference type="ChEBI" id="CHEBI:18420"/>
    </cofactor>
</comment>
<comment type="caution">
    <text evidence="5">The sequence shown here is derived from an EMBL/GenBank/DDBJ whole genome shotgun (WGS) entry which is preliminary data.</text>
</comment>